<evidence type="ECO:0000313" key="5">
    <source>
        <dbReference type="EMBL" id="GFO88129.1"/>
    </source>
</evidence>
<accession>A0ABQ1DZI5</accession>
<dbReference type="PROSITE" id="PS51350">
    <property type="entry name" value="PTS_HPR_DOM"/>
    <property type="match status" value="1"/>
</dbReference>
<comment type="subcellular location">
    <subcellularLocation>
        <location evidence="1">Cytoplasm</location>
    </subcellularLocation>
</comment>
<sequence length="85" mass="9283">MTAFEYTITDSIGIHARPAGMLAKEAAKFKSKVFLHFGDKKADARRLIAIMGMGIKHGNTVRVEVEGEDEAEAAAQIEAFFKANL</sequence>
<dbReference type="RefSeq" id="WP_117489539.1">
    <property type="nucleotide sequence ID" value="NZ_BLYJ01000013.1"/>
</dbReference>
<gene>
    <name evidence="5" type="primary">ptsH_2</name>
    <name evidence="5" type="ORF">BUFA31_12930</name>
</gene>
<dbReference type="SUPFAM" id="SSF55594">
    <property type="entry name" value="HPr-like"/>
    <property type="match status" value="1"/>
</dbReference>
<dbReference type="InterPro" id="IPR050399">
    <property type="entry name" value="HPr"/>
</dbReference>
<evidence type="ECO:0000256" key="3">
    <source>
        <dbReference type="ARBA" id="ARBA00022683"/>
    </source>
</evidence>
<evidence type="ECO:0000259" key="4">
    <source>
        <dbReference type="PROSITE" id="PS51350"/>
    </source>
</evidence>
<dbReference type="PRINTS" id="PR00107">
    <property type="entry name" value="PHOSPHOCPHPR"/>
</dbReference>
<dbReference type="Proteomes" id="UP000620147">
    <property type="component" value="Unassembled WGS sequence"/>
</dbReference>
<dbReference type="PANTHER" id="PTHR33705">
    <property type="entry name" value="PHOSPHOCARRIER PROTEIN HPR"/>
    <property type="match status" value="1"/>
</dbReference>
<keyword evidence="2" id="KW-0963">Cytoplasm</keyword>
<evidence type="ECO:0000256" key="1">
    <source>
        <dbReference type="ARBA" id="ARBA00004496"/>
    </source>
</evidence>
<dbReference type="CDD" id="cd00367">
    <property type="entry name" value="PTS-HPr_like"/>
    <property type="match status" value="1"/>
</dbReference>
<evidence type="ECO:0000313" key="6">
    <source>
        <dbReference type="Proteomes" id="UP000620147"/>
    </source>
</evidence>
<proteinExistence type="predicted"/>
<name>A0ABQ1DZI5_9FIRM</name>
<organism evidence="5 6">
    <name type="scientific">Butyricicoccus faecihominis</name>
    <dbReference type="NCBI Taxonomy" id="1712515"/>
    <lineage>
        <taxon>Bacteria</taxon>
        <taxon>Bacillati</taxon>
        <taxon>Bacillota</taxon>
        <taxon>Clostridia</taxon>
        <taxon>Eubacteriales</taxon>
        <taxon>Butyricicoccaceae</taxon>
        <taxon>Butyricicoccus</taxon>
    </lineage>
</organism>
<keyword evidence="6" id="KW-1185">Reference proteome</keyword>
<dbReference type="NCBIfam" id="TIGR01003">
    <property type="entry name" value="PTS_HPr_family"/>
    <property type="match status" value="1"/>
</dbReference>
<dbReference type="EMBL" id="BLYJ01000013">
    <property type="protein sequence ID" value="GFO88129.1"/>
    <property type="molecule type" value="Genomic_DNA"/>
</dbReference>
<dbReference type="InterPro" id="IPR035895">
    <property type="entry name" value="HPr-like_sf"/>
</dbReference>
<reference evidence="5 6" key="1">
    <citation type="submission" date="2020-06" db="EMBL/GenBank/DDBJ databases">
        <title>Characterization of fructooligosaccharide metabolism and fructooligosaccharide-degrading enzymes in human commensal butyrate producers.</title>
        <authorList>
            <person name="Tanno H."/>
            <person name="Fujii T."/>
            <person name="Hirano K."/>
            <person name="Maeno S."/>
            <person name="Tonozuka T."/>
            <person name="Sakamoto M."/>
            <person name="Ohkuma M."/>
            <person name="Tochio T."/>
            <person name="Endo A."/>
        </authorList>
    </citation>
    <scope>NUCLEOTIDE SEQUENCE [LARGE SCALE GENOMIC DNA]</scope>
    <source>
        <strain evidence="5 6">JCM 31056</strain>
    </source>
</reference>
<comment type="caution">
    <text evidence="5">The sequence shown here is derived from an EMBL/GenBank/DDBJ whole genome shotgun (WGS) entry which is preliminary data.</text>
</comment>
<feature type="domain" description="HPr" evidence="4">
    <location>
        <begin position="1"/>
        <end position="85"/>
    </location>
</feature>
<protein>
    <submittedName>
        <fullName evidence="5">PTS galactitol transporter subunit IIC</fullName>
    </submittedName>
</protein>
<dbReference type="Gene3D" id="3.30.1340.10">
    <property type="entry name" value="HPr-like"/>
    <property type="match status" value="1"/>
</dbReference>
<dbReference type="PANTHER" id="PTHR33705:SF2">
    <property type="entry name" value="PHOSPHOCARRIER PROTEIN NPR"/>
    <property type="match status" value="1"/>
</dbReference>
<keyword evidence="3" id="KW-0598">Phosphotransferase system</keyword>
<evidence type="ECO:0000256" key="2">
    <source>
        <dbReference type="ARBA" id="ARBA00022490"/>
    </source>
</evidence>
<dbReference type="Pfam" id="PF00381">
    <property type="entry name" value="PTS-HPr"/>
    <property type="match status" value="1"/>
</dbReference>
<dbReference type="InterPro" id="IPR000032">
    <property type="entry name" value="HPr-like"/>
</dbReference>